<protein>
    <submittedName>
        <fullName evidence="2">Uncharacterized protein</fullName>
    </submittedName>
</protein>
<feature type="compositionally biased region" description="Basic and acidic residues" evidence="1">
    <location>
        <begin position="121"/>
        <end position="132"/>
    </location>
</feature>
<dbReference type="EMBL" id="BGPR01008959">
    <property type="protein sequence ID" value="GBN37106.1"/>
    <property type="molecule type" value="Genomic_DNA"/>
</dbReference>
<name>A0A4Y2NH96_ARAVE</name>
<evidence type="ECO:0000313" key="2">
    <source>
        <dbReference type="EMBL" id="GBN37106.1"/>
    </source>
</evidence>
<proteinExistence type="predicted"/>
<accession>A0A4Y2NH96</accession>
<reference evidence="2 3" key="1">
    <citation type="journal article" date="2019" name="Sci. Rep.">
        <title>Orb-weaving spider Araneus ventricosus genome elucidates the spidroin gene catalogue.</title>
        <authorList>
            <person name="Kono N."/>
            <person name="Nakamura H."/>
            <person name="Ohtoshi R."/>
            <person name="Moran D.A.P."/>
            <person name="Shinohara A."/>
            <person name="Yoshida Y."/>
            <person name="Fujiwara M."/>
            <person name="Mori M."/>
            <person name="Tomita M."/>
            <person name="Arakawa K."/>
        </authorList>
    </citation>
    <scope>NUCLEOTIDE SEQUENCE [LARGE SCALE GENOMIC DNA]</scope>
</reference>
<keyword evidence="3" id="KW-1185">Reference proteome</keyword>
<sequence>MYASVVQWAWGAWLPREFETKETVHCTLARHSPRKSEKAGRGVGDLSESLFAWSVFRRSTCFVGDLLKALNSTRRTVPTTHTQSPTALKNCTEVYVRRLDRHFSGTFEPPHKPSRNNNSLRFHDERQGVLLA</sequence>
<evidence type="ECO:0000256" key="1">
    <source>
        <dbReference type="SAM" id="MobiDB-lite"/>
    </source>
</evidence>
<dbReference type="Proteomes" id="UP000499080">
    <property type="component" value="Unassembled WGS sequence"/>
</dbReference>
<evidence type="ECO:0000313" key="3">
    <source>
        <dbReference type="Proteomes" id="UP000499080"/>
    </source>
</evidence>
<feature type="region of interest" description="Disordered" evidence="1">
    <location>
        <begin position="104"/>
        <end position="132"/>
    </location>
</feature>
<gene>
    <name evidence="2" type="ORF">AVEN_134611_1</name>
</gene>
<comment type="caution">
    <text evidence="2">The sequence shown here is derived from an EMBL/GenBank/DDBJ whole genome shotgun (WGS) entry which is preliminary data.</text>
</comment>
<dbReference type="AlphaFoldDB" id="A0A4Y2NH96"/>
<organism evidence="2 3">
    <name type="scientific">Araneus ventricosus</name>
    <name type="common">Orbweaver spider</name>
    <name type="synonym">Epeira ventricosa</name>
    <dbReference type="NCBI Taxonomy" id="182803"/>
    <lineage>
        <taxon>Eukaryota</taxon>
        <taxon>Metazoa</taxon>
        <taxon>Ecdysozoa</taxon>
        <taxon>Arthropoda</taxon>
        <taxon>Chelicerata</taxon>
        <taxon>Arachnida</taxon>
        <taxon>Araneae</taxon>
        <taxon>Araneomorphae</taxon>
        <taxon>Entelegynae</taxon>
        <taxon>Araneoidea</taxon>
        <taxon>Araneidae</taxon>
        <taxon>Araneus</taxon>
    </lineage>
</organism>